<dbReference type="EMBL" id="JAAXOS010000003">
    <property type="protein sequence ID" value="NKY26160.1"/>
    <property type="molecule type" value="Genomic_DNA"/>
</dbReference>
<keyword evidence="2" id="KW-0472">Membrane</keyword>
<name>A0A7X6L1K1_9NOCA</name>
<dbReference type="RefSeq" id="WP_157114015.1">
    <property type="nucleotide sequence ID" value="NZ_JAAXOS010000003.1"/>
</dbReference>
<gene>
    <name evidence="3" type="ORF">HGB38_08000</name>
</gene>
<evidence type="ECO:0000313" key="4">
    <source>
        <dbReference type="Proteomes" id="UP000540698"/>
    </source>
</evidence>
<keyword evidence="2" id="KW-0812">Transmembrane</keyword>
<keyword evidence="2" id="KW-1133">Transmembrane helix</keyword>
<reference evidence="3 4" key="1">
    <citation type="submission" date="2020-04" db="EMBL/GenBank/DDBJ databases">
        <title>MicrobeNet Type strains.</title>
        <authorList>
            <person name="Nicholson A.C."/>
        </authorList>
    </citation>
    <scope>NUCLEOTIDE SEQUENCE [LARGE SCALE GENOMIC DNA]</scope>
    <source>
        <strain evidence="3 4">DSM 44956</strain>
    </source>
</reference>
<dbReference type="AlphaFoldDB" id="A0A7X6L1K1"/>
<evidence type="ECO:0000313" key="3">
    <source>
        <dbReference type="EMBL" id="NKY26160.1"/>
    </source>
</evidence>
<feature type="transmembrane region" description="Helical" evidence="2">
    <location>
        <begin position="50"/>
        <end position="72"/>
    </location>
</feature>
<proteinExistence type="predicted"/>
<comment type="caution">
    <text evidence="3">The sequence shown here is derived from an EMBL/GenBank/DDBJ whole genome shotgun (WGS) entry which is preliminary data.</text>
</comment>
<organism evidence="3 4">
    <name type="scientific">Nocardia gamkensis</name>
    <dbReference type="NCBI Taxonomy" id="352869"/>
    <lineage>
        <taxon>Bacteria</taxon>
        <taxon>Bacillati</taxon>
        <taxon>Actinomycetota</taxon>
        <taxon>Actinomycetes</taxon>
        <taxon>Mycobacteriales</taxon>
        <taxon>Nocardiaceae</taxon>
        <taxon>Nocardia</taxon>
    </lineage>
</organism>
<feature type="region of interest" description="Disordered" evidence="1">
    <location>
        <begin position="1"/>
        <end position="37"/>
    </location>
</feature>
<dbReference type="Proteomes" id="UP000540698">
    <property type="component" value="Unassembled WGS sequence"/>
</dbReference>
<accession>A0A7X6L1K1</accession>
<evidence type="ECO:0000256" key="1">
    <source>
        <dbReference type="SAM" id="MobiDB-lite"/>
    </source>
</evidence>
<evidence type="ECO:0000256" key="2">
    <source>
        <dbReference type="SAM" id="Phobius"/>
    </source>
</evidence>
<sequence>MIDNPNSRSHRCDDRARVENPPSAGPGFEPPPRRAGQADAVQVATRSGRYALMAAVFAAMVSSFVSASSAVYTSISSADRSEQISIGEATRENRQKVYTDFLSATYAFTMQMGRMAEYLNIDDRDGFRSEAQQFGETEVKSMVVGDLAAMTCGSGMSDVIERIQKAHVDFLNMHYGPFVGKVRDKSAHISADEKRRDNAALRTAMIDFASELDKLLGEFHAQGRKDLGIA</sequence>
<keyword evidence="4" id="KW-1185">Reference proteome</keyword>
<protein>
    <submittedName>
        <fullName evidence="3">Uncharacterized protein</fullName>
    </submittedName>
</protein>